<gene>
    <name evidence="17" type="ORF">C2845_PM01G45680</name>
</gene>
<dbReference type="PROSITE" id="PS50011">
    <property type="entry name" value="PROTEIN_KINASE_DOM"/>
    <property type="match status" value="1"/>
</dbReference>
<keyword evidence="18" id="KW-1185">Reference proteome</keyword>
<proteinExistence type="predicted"/>
<dbReference type="PANTHER" id="PTHR27008">
    <property type="entry name" value="OS04G0122200 PROTEIN"/>
    <property type="match status" value="1"/>
</dbReference>
<evidence type="ECO:0000256" key="6">
    <source>
        <dbReference type="ARBA" id="ARBA00022729"/>
    </source>
</evidence>
<feature type="transmembrane region" description="Helical" evidence="15">
    <location>
        <begin position="426"/>
        <end position="447"/>
    </location>
</feature>
<evidence type="ECO:0000256" key="1">
    <source>
        <dbReference type="ARBA" id="ARBA00004162"/>
    </source>
</evidence>
<dbReference type="Pfam" id="PF13855">
    <property type="entry name" value="LRR_8"/>
    <property type="match status" value="1"/>
</dbReference>
<comment type="caution">
    <text evidence="17">The sequence shown here is derived from an EMBL/GenBank/DDBJ whole genome shotgun (WGS) entry which is preliminary data.</text>
</comment>
<dbReference type="Gene3D" id="1.10.510.10">
    <property type="entry name" value="Transferase(Phosphotransferase) domain 1"/>
    <property type="match status" value="1"/>
</dbReference>
<keyword evidence="8 14" id="KW-0547">Nucleotide-binding</keyword>
<evidence type="ECO:0000259" key="16">
    <source>
        <dbReference type="PROSITE" id="PS50011"/>
    </source>
</evidence>
<protein>
    <recommendedName>
        <fullName evidence="16">Protein kinase domain-containing protein</fullName>
    </recommendedName>
</protein>
<keyword evidence="12 15" id="KW-0472">Membrane</keyword>
<dbReference type="GO" id="GO:0005886">
    <property type="term" value="C:plasma membrane"/>
    <property type="evidence" value="ECO:0007669"/>
    <property type="project" value="UniProtKB-SubCell"/>
</dbReference>
<dbReference type="FunFam" id="3.80.10.10:FF:000233">
    <property type="entry name" value="Leucine-rich repeat receptor-like protein kinase TDR"/>
    <property type="match status" value="1"/>
</dbReference>
<evidence type="ECO:0000313" key="18">
    <source>
        <dbReference type="Proteomes" id="UP000275267"/>
    </source>
</evidence>
<dbReference type="GO" id="GO:0005524">
    <property type="term" value="F:ATP binding"/>
    <property type="evidence" value="ECO:0007669"/>
    <property type="project" value="UniProtKB-UniRule"/>
</dbReference>
<evidence type="ECO:0000256" key="3">
    <source>
        <dbReference type="ARBA" id="ARBA00022614"/>
    </source>
</evidence>
<dbReference type="InterPro" id="IPR011009">
    <property type="entry name" value="Kinase-like_dom_sf"/>
</dbReference>
<dbReference type="Gene3D" id="3.80.10.10">
    <property type="entry name" value="Ribonuclease Inhibitor"/>
    <property type="match status" value="3"/>
</dbReference>
<reference evidence="18" key="1">
    <citation type="journal article" date="2019" name="Nat. Commun.">
        <title>The genome of broomcorn millet.</title>
        <authorList>
            <person name="Zou C."/>
            <person name="Miki D."/>
            <person name="Li D."/>
            <person name="Tang Q."/>
            <person name="Xiao L."/>
            <person name="Rajput S."/>
            <person name="Deng P."/>
            <person name="Jia W."/>
            <person name="Huang R."/>
            <person name="Zhang M."/>
            <person name="Sun Y."/>
            <person name="Hu J."/>
            <person name="Fu X."/>
            <person name="Schnable P.S."/>
            <person name="Li F."/>
            <person name="Zhang H."/>
            <person name="Feng B."/>
            <person name="Zhu X."/>
            <person name="Liu R."/>
            <person name="Schnable J.C."/>
            <person name="Zhu J.-K."/>
            <person name="Zhang H."/>
        </authorList>
    </citation>
    <scope>NUCLEOTIDE SEQUENCE [LARGE SCALE GENOMIC DNA]</scope>
</reference>
<evidence type="ECO:0000256" key="2">
    <source>
        <dbReference type="ARBA" id="ARBA00022527"/>
    </source>
</evidence>
<organism evidence="17 18">
    <name type="scientific">Panicum miliaceum</name>
    <name type="common">Proso millet</name>
    <name type="synonym">Broomcorn millet</name>
    <dbReference type="NCBI Taxonomy" id="4540"/>
    <lineage>
        <taxon>Eukaryota</taxon>
        <taxon>Viridiplantae</taxon>
        <taxon>Streptophyta</taxon>
        <taxon>Embryophyta</taxon>
        <taxon>Tracheophyta</taxon>
        <taxon>Spermatophyta</taxon>
        <taxon>Magnoliopsida</taxon>
        <taxon>Liliopsida</taxon>
        <taxon>Poales</taxon>
        <taxon>Poaceae</taxon>
        <taxon>PACMAD clade</taxon>
        <taxon>Panicoideae</taxon>
        <taxon>Panicodae</taxon>
        <taxon>Paniceae</taxon>
        <taxon>Panicinae</taxon>
        <taxon>Panicum</taxon>
        <taxon>Panicum sect. Panicum</taxon>
    </lineage>
</organism>
<dbReference type="InterPro" id="IPR001611">
    <property type="entry name" value="Leu-rich_rpt"/>
</dbReference>
<dbReference type="FunFam" id="3.80.10.10:FF:000383">
    <property type="entry name" value="Leucine-rich repeat receptor protein kinase EMS1"/>
    <property type="match status" value="1"/>
</dbReference>
<dbReference type="SUPFAM" id="SSF52058">
    <property type="entry name" value="L domain-like"/>
    <property type="match status" value="1"/>
</dbReference>
<dbReference type="OrthoDB" id="676979at2759"/>
<name>A0A3L6TRA5_PANMI</name>
<dbReference type="InterPro" id="IPR017441">
    <property type="entry name" value="Protein_kinase_ATP_BS"/>
</dbReference>
<dbReference type="EMBL" id="PQIB02000001">
    <property type="protein sequence ID" value="RLN42712.1"/>
    <property type="molecule type" value="Genomic_DNA"/>
</dbReference>
<evidence type="ECO:0000313" key="17">
    <source>
        <dbReference type="EMBL" id="RLN42712.1"/>
    </source>
</evidence>
<dbReference type="SUPFAM" id="SSF52047">
    <property type="entry name" value="RNI-like"/>
    <property type="match status" value="1"/>
</dbReference>
<evidence type="ECO:0000256" key="11">
    <source>
        <dbReference type="ARBA" id="ARBA00022989"/>
    </source>
</evidence>
<evidence type="ECO:0000256" key="15">
    <source>
        <dbReference type="SAM" id="Phobius"/>
    </source>
</evidence>
<dbReference type="Pfam" id="PF00560">
    <property type="entry name" value="LRR_1"/>
    <property type="match status" value="5"/>
</dbReference>
<keyword evidence="7" id="KW-0677">Repeat</keyword>
<keyword evidence="3" id="KW-0433">Leucine-rich repeat</keyword>
<dbReference type="GO" id="GO:0004674">
    <property type="term" value="F:protein serine/threonine kinase activity"/>
    <property type="evidence" value="ECO:0007669"/>
    <property type="project" value="UniProtKB-KW"/>
</dbReference>
<evidence type="ECO:0000256" key="9">
    <source>
        <dbReference type="ARBA" id="ARBA00022777"/>
    </source>
</evidence>
<evidence type="ECO:0000256" key="12">
    <source>
        <dbReference type="ARBA" id="ARBA00023136"/>
    </source>
</evidence>
<dbReference type="GO" id="GO:0009791">
    <property type="term" value="P:post-embryonic development"/>
    <property type="evidence" value="ECO:0007669"/>
    <property type="project" value="UniProtKB-ARBA"/>
</dbReference>
<dbReference type="InterPro" id="IPR000719">
    <property type="entry name" value="Prot_kinase_dom"/>
</dbReference>
<keyword evidence="10 14" id="KW-0067">ATP-binding</keyword>
<comment type="subcellular location">
    <subcellularLocation>
        <location evidence="1">Cell membrane</location>
        <topology evidence="1">Single-pass membrane protein</topology>
    </subcellularLocation>
</comment>
<dbReference type="Pfam" id="PF07714">
    <property type="entry name" value="PK_Tyr_Ser-Thr"/>
    <property type="match status" value="1"/>
</dbReference>
<dbReference type="AlphaFoldDB" id="A0A3L6TRA5"/>
<accession>A0A3L6TRA5</accession>
<evidence type="ECO:0000256" key="5">
    <source>
        <dbReference type="ARBA" id="ARBA00022692"/>
    </source>
</evidence>
<feature type="domain" description="Protein kinase" evidence="16">
    <location>
        <begin position="485"/>
        <end position="762"/>
    </location>
</feature>
<dbReference type="InterPro" id="IPR032675">
    <property type="entry name" value="LRR_dom_sf"/>
</dbReference>
<dbReference type="InterPro" id="IPR008271">
    <property type="entry name" value="Ser/Thr_kinase_AS"/>
</dbReference>
<evidence type="ECO:0000256" key="14">
    <source>
        <dbReference type="PROSITE-ProRule" id="PRU10141"/>
    </source>
</evidence>
<dbReference type="PANTHER" id="PTHR27008:SF264">
    <property type="entry name" value="OS10G0375000 PROTEIN"/>
    <property type="match status" value="1"/>
</dbReference>
<evidence type="ECO:0000256" key="8">
    <source>
        <dbReference type="ARBA" id="ARBA00022741"/>
    </source>
</evidence>
<keyword evidence="4" id="KW-0808">Transferase</keyword>
<dbReference type="InterPro" id="IPR001245">
    <property type="entry name" value="Ser-Thr/Tyr_kinase_cat_dom"/>
</dbReference>
<evidence type="ECO:0000256" key="4">
    <source>
        <dbReference type="ARBA" id="ARBA00022679"/>
    </source>
</evidence>
<keyword evidence="13" id="KW-0325">Glycoprotein</keyword>
<keyword evidence="11 15" id="KW-1133">Transmembrane helix</keyword>
<keyword evidence="9" id="KW-0418">Kinase</keyword>
<dbReference type="PROSITE" id="PS00107">
    <property type="entry name" value="PROTEIN_KINASE_ATP"/>
    <property type="match status" value="1"/>
</dbReference>
<dbReference type="STRING" id="4540.A0A3L6TRA5"/>
<keyword evidence="5 15" id="KW-0812">Transmembrane</keyword>
<sequence>MSYLDLSNNSLQGEIPVTIGHLPWLSYLDLSNNSLRGEVAVGLRNCSHLVSIKLDLNHLTGGIPDWLGDLPMLESMSLGKNNFTGVIPPSLGNLSSLQEVYLNDNHLCGPIPEGLGTLGSLNVLGLQVNHLSGTVPQTVFNSTLVHIGLHMNELEGTLPTNLGNSLPKIKYLILAENHFKGPIPASIANATTMRYIDLSGNNFTGIVPPEIGTICLDYLLLNKNQLKASSVQDWEFITLLANCTVLRGVKLQNNRFGGVFPSSISNLSAQLGILDIRFNEISGRIPNGIGNLPKLFKLGLSGNRFTGHIPDSIGRLKMLQFLTLTGIVPQELGFMNGMKELYLAQNYLSGQIPETMERMASLYRLDISFNRLVGQVPKNGMFTNLTGLSFNGNAKLCGGIEELHLPKCPTEFTEHDRRIPRVIRNAIAVTSIIILACFILALIFLFSKKALRSPSAKIMTVDPSLLDGMYPRLSFSDLFQATNGFSADNLIGMGQYGSVYKGEILLKDLLTTVAVKVFDLEQPGSSKSFLTECKALSKIRHGNLIRVITYCSCSDMNQNDFKALVLEFMFYGSLDEWLHLKRLNIAADIAAALDYLHNNCHPSIVHCDVKPRNILLGEDLVARVGDFGLTKILTDPLGEQLINSKSSMGILGTIGYVAPEYGEGGQISPHGDVYSFGIGRHDMFTDGLNLLKYAKMAYPARLMQIVDPLLPSLEAEPGQINVVMDSITKLALSCSKNRPSERLCIRDVVDEIQTIKTCYIVLQNETRQSSS</sequence>
<evidence type="ECO:0000256" key="10">
    <source>
        <dbReference type="ARBA" id="ARBA00022840"/>
    </source>
</evidence>
<dbReference type="SMART" id="SM00220">
    <property type="entry name" value="S_TKc"/>
    <property type="match status" value="1"/>
</dbReference>
<dbReference type="SUPFAM" id="SSF56112">
    <property type="entry name" value="Protein kinase-like (PK-like)"/>
    <property type="match status" value="1"/>
</dbReference>
<evidence type="ECO:0000256" key="7">
    <source>
        <dbReference type="ARBA" id="ARBA00022737"/>
    </source>
</evidence>
<dbReference type="Gene3D" id="3.30.200.20">
    <property type="entry name" value="Phosphorylase Kinase, domain 1"/>
    <property type="match status" value="1"/>
</dbReference>
<keyword evidence="2" id="KW-0723">Serine/threonine-protein kinase</keyword>
<evidence type="ECO:0000256" key="13">
    <source>
        <dbReference type="ARBA" id="ARBA00023180"/>
    </source>
</evidence>
<keyword evidence="6" id="KW-0732">Signal</keyword>
<dbReference type="Proteomes" id="UP000275267">
    <property type="component" value="Unassembled WGS sequence"/>
</dbReference>
<dbReference type="PRINTS" id="PR00019">
    <property type="entry name" value="LEURICHRPT"/>
</dbReference>
<feature type="binding site" evidence="14">
    <location>
        <position position="516"/>
    </location>
    <ligand>
        <name>ATP</name>
        <dbReference type="ChEBI" id="CHEBI:30616"/>
    </ligand>
</feature>
<dbReference type="PROSITE" id="PS00108">
    <property type="entry name" value="PROTEIN_KINASE_ST"/>
    <property type="match status" value="1"/>
</dbReference>
<dbReference type="InterPro" id="IPR051809">
    <property type="entry name" value="Plant_receptor-like_S/T_kinase"/>
</dbReference>